<dbReference type="InterPro" id="IPR039420">
    <property type="entry name" value="WalR-like"/>
</dbReference>
<dbReference type="AlphaFoldDB" id="A0A5B1CJC0"/>
<dbReference type="Pfam" id="PF00072">
    <property type="entry name" value="Response_reg"/>
    <property type="match status" value="1"/>
</dbReference>
<evidence type="ECO:0000259" key="6">
    <source>
        <dbReference type="PROSITE" id="PS50110"/>
    </source>
</evidence>
<keyword evidence="8" id="KW-1185">Reference proteome</keyword>
<dbReference type="InterPro" id="IPR058245">
    <property type="entry name" value="NreC/VraR/RcsB-like_REC"/>
</dbReference>
<dbReference type="SUPFAM" id="SSF46894">
    <property type="entry name" value="C-terminal effector domain of the bipartite response regulators"/>
    <property type="match status" value="1"/>
</dbReference>
<dbReference type="PROSITE" id="PS50043">
    <property type="entry name" value="HTH_LUXR_2"/>
    <property type="match status" value="1"/>
</dbReference>
<protein>
    <submittedName>
        <fullName evidence="7">Oxygen regulatory protein NreC</fullName>
    </submittedName>
</protein>
<feature type="domain" description="Response regulatory" evidence="6">
    <location>
        <begin position="33"/>
        <end position="151"/>
    </location>
</feature>
<dbReference type="CDD" id="cd17535">
    <property type="entry name" value="REC_NarL-like"/>
    <property type="match status" value="1"/>
</dbReference>
<evidence type="ECO:0000256" key="4">
    <source>
        <dbReference type="SAM" id="MobiDB-lite"/>
    </source>
</evidence>
<dbReference type="PANTHER" id="PTHR43214:SF43">
    <property type="entry name" value="TWO-COMPONENT RESPONSE REGULATOR"/>
    <property type="match status" value="1"/>
</dbReference>
<gene>
    <name evidence="7" type="primary">nreC</name>
    <name evidence="7" type="ORF">LF1_38130</name>
</gene>
<dbReference type="InterPro" id="IPR011006">
    <property type="entry name" value="CheY-like_superfamily"/>
</dbReference>
<comment type="caution">
    <text evidence="3">Lacks conserved residue(s) required for the propagation of feature annotation.</text>
</comment>
<keyword evidence="2" id="KW-0238">DNA-binding</keyword>
<dbReference type="CDD" id="cd06170">
    <property type="entry name" value="LuxR_C_like"/>
    <property type="match status" value="1"/>
</dbReference>
<dbReference type="RefSeq" id="WP_084422630.1">
    <property type="nucleotide sequence ID" value="NZ_VRLW01000001.1"/>
</dbReference>
<reference evidence="7 8" key="1">
    <citation type="submission" date="2019-08" db="EMBL/GenBank/DDBJ databases">
        <title>Deep-cultivation of Planctomycetes and their phenomic and genomic characterization uncovers novel biology.</title>
        <authorList>
            <person name="Wiegand S."/>
            <person name="Jogler M."/>
            <person name="Boedeker C."/>
            <person name="Pinto D."/>
            <person name="Vollmers J."/>
            <person name="Rivas-Marin E."/>
            <person name="Kohn T."/>
            <person name="Peeters S.H."/>
            <person name="Heuer A."/>
            <person name="Rast P."/>
            <person name="Oberbeckmann S."/>
            <person name="Bunk B."/>
            <person name="Jeske O."/>
            <person name="Meyerdierks A."/>
            <person name="Storesund J.E."/>
            <person name="Kallscheuer N."/>
            <person name="Luecker S."/>
            <person name="Lage O.M."/>
            <person name="Pohl T."/>
            <person name="Merkel B.J."/>
            <person name="Hornburger P."/>
            <person name="Mueller R.-W."/>
            <person name="Bruemmer F."/>
            <person name="Labrenz M."/>
            <person name="Spormann A.M."/>
            <person name="Op Den Camp H."/>
            <person name="Overmann J."/>
            <person name="Amann R."/>
            <person name="Jetten M.S.M."/>
            <person name="Mascher T."/>
            <person name="Medema M.H."/>
            <person name="Devos D.P."/>
            <person name="Kaster A.-K."/>
            <person name="Ovreas L."/>
            <person name="Rohde M."/>
            <person name="Galperin M.Y."/>
            <person name="Jogler C."/>
        </authorList>
    </citation>
    <scope>NUCLEOTIDE SEQUENCE [LARGE SCALE GENOMIC DNA]</scope>
    <source>
        <strain evidence="7 8">LF1</strain>
    </source>
</reference>
<feature type="compositionally biased region" description="Polar residues" evidence="4">
    <location>
        <begin position="1"/>
        <end position="19"/>
    </location>
</feature>
<dbReference type="InterPro" id="IPR000792">
    <property type="entry name" value="Tscrpt_reg_LuxR_C"/>
</dbReference>
<evidence type="ECO:0000256" key="1">
    <source>
        <dbReference type="ARBA" id="ARBA00022553"/>
    </source>
</evidence>
<feature type="region of interest" description="Disordered" evidence="4">
    <location>
        <begin position="1"/>
        <end position="29"/>
    </location>
</feature>
<evidence type="ECO:0000256" key="3">
    <source>
        <dbReference type="PROSITE-ProRule" id="PRU00169"/>
    </source>
</evidence>
<dbReference type="SMART" id="SM00421">
    <property type="entry name" value="HTH_LUXR"/>
    <property type="match status" value="1"/>
</dbReference>
<evidence type="ECO:0000259" key="5">
    <source>
        <dbReference type="PROSITE" id="PS50043"/>
    </source>
</evidence>
<dbReference type="SUPFAM" id="SSF52172">
    <property type="entry name" value="CheY-like"/>
    <property type="match status" value="1"/>
</dbReference>
<dbReference type="PRINTS" id="PR00038">
    <property type="entry name" value="HTHLUXR"/>
</dbReference>
<evidence type="ECO:0000313" key="8">
    <source>
        <dbReference type="Proteomes" id="UP000322699"/>
    </source>
</evidence>
<dbReference type="Proteomes" id="UP000322699">
    <property type="component" value="Unassembled WGS sequence"/>
</dbReference>
<dbReference type="InterPro" id="IPR001789">
    <property type="entry name" value="Sig_transdc_resp-reg_receiver"/>
</dbReference>
<dbReference type="Gene3D" id="3.40.50.2300">
    <property type="match status" value="1"/>
</dbReference>
<accession>A0A5B1CJC0</accession>
<proteinExistence type="predicted"/>
<keyword evidence="1" id="KW-0597">Phosphoprotein</keyword>
<dbReference type="PROSITE" id="PS50110">
    <property type="entry name" value="RESPONSE_REGULATORY"/>
    <property type="match status" value="1"/>
</dbReference>
<dbReference type="Pfam" id="PF00196">
    <property type="entry name" value="GerE"/>
    <property type="match status" value="1"/>
</dbReference>
<dbReference type="EMBL" id="VRLW01000001">
    <property type="protein sequence ID" value="KAA1261267.1"/>
    <property type="molecule type" value="Genomic_DNA"/>
</dbReference>
<comment type="caution">
    <text evidence="7">The sequence shown here is derived from an EMBL/GenBank/DDBJ whole genome shotgun (WGS) entry which is preliminary data.</text>
</comment>
<evidence type="ECO:0000256" key="2">
    <source>
        <dbReference type="ARBA" id="ARBA00023125"/>
    </source>
</evidence>
<dbReference type="GO" id="GO:0000160">
    <property type="term" value="P:phosphorelay signal transduction system"/>
    <property type="evidence" value="ECO:0007669"/>
    <property type="project" value="InterPro"/>
</dbReference>
<sequence length="256" mass="28343">MIGRSSFTHPHNNRSSGRTITPHAPPRPNMPTRILLWDQREIIRAGIKSICCQHDDLQVVGETASQESAIELAQHHCPDVVIVEMSSVEGPVQQVFQRLVATNPQQNTKILVLAEENQVDVAIQMPQAGASGYLTHHSSLEEIVVAIRCIAKGRIFISHSHAATPAPKIKCDQIPSFASTITESSIDLSAREREVLSLISEGMTNKQAAEKLFLSVKTVETYRSRIMKKHGLKDRLALFKFAASIEALKEEQLSHC</sequence>
<dbReference type="PANTHER" id="PTHR43214">
    <property type="entry name" value="TWO-COMPONENT RESPONSE REGULATOR"/>
    <property type="match status" value="1"/>
</dbReference>
<feature type="domain" description="HTH luxR-type" evidence="5">
    <location>
        <begin position="181"/>
        <end position="246"/>
    </location>
</feature>
<organism evidence="7 8">
    <name type="scientific">Rubripirellula obstinata</name>
    <dbReference type="NCBI Taxonomy" id="406547"/>
    <lineage>
        <taxon>Bacteria</taxon>
        <taxon>Pseudomonadati</taxon>
        <taxon>Planctomycetota</taxon>
        <taxon>Planctomycetia</taxon>
        <taxon>Pirellulales</taxon>
        <taxon>Pirellulaceae</taxon>
        <taxon>Rubripirellula</taxon>
    </lineage>
</organism>
<dbReference type="InterPro" id="IPR016032">
    <property type="entry name" value="Sig_transdc_resp-reg_C-effctor"/>
</dbReference>
<name>A0A5B1CJC0_9BACT</name>
<dbReference type="OrthoDB" id="9796655at2"/>
<dbReference type="GO" id="GO:0006355">
    <property type="term" value="P:regulation of DNA-templated transcription"/>
    <property type="evidence" value="ECO:0007669"/>
    <property type="project" value="InterPro"/>
</dbReference>
<dbReference type="SMART" id="SM00448">
    <property type="entry name" value="REC"/>
    <property type="match status" value="1"/>
</dbReference>
<evidence type="ECO:0000313" key="7">
    <source>
        <dbReference type="EMBL" id="KAA1261267.1"/>
    </source>
</evidence>
<dbReference type="GO" id="GO:0003677">
    <property type="term" value="F:DNA binding"/>
    <property type="evidence" value="ECO:0007669"/>
    <property type="project" value="UniProtKB-KW"/>
</dbReference>